<dbReference type="GO" id="GO:0030003">
    <property type="term" value="P:intracellular monoatomic cation homeostasis"/>
    <property type="evidence" value="ECO:0007669"/>
    <property type="project" value="TreeGrafter"/>
</dbReference>
<name>A0A9P6WAA3_MAUEX</name>
<protein>
    <submittedName>
        <fullName evidence="11">Ribosome-binding protein mdm38</fullName>
    </submittedName>
</protein>
<keyword evidence="12" id="KW-1185">Reference proteome</keyword>
<proteinExistence type="predicted"/>
<evidence type="ECO:0000256" key="3">
    <source>
        <dbReference type="ARBA" id="ARBA00022792"/>
    </source>
</evidence>
<feature type="region of interest" description="Disordered" evidence="8">
    <location>
        <begin position="472"/>
        <end position="513"/>
    </location>
</feature>
<evidence type="ECO:0000256" key="4">
    <source>
        <dbReference type="ARBA" id="ARBA00022989"/>
    </source>
</evidence>
<gene>
    <name evidence="11" type="primary">MDM38</name>
    <name evidence="11" type="ORF">C6P45_004504</name>
</gene>
<evidence type="ECO:0000256" key="2">
    <source>
        <dbReference type="ARBA" id="ARBA00022692"/>
    </source>
</evidence>
<dbReference type="PANTHER" id="PTHR14009:SF1">
    <property type="entry name" value="MITOCHONDRIAL PROTON_CALCIUM EXCHANGER PROTEIN"/>
    <property type="match status" value="1"/>
</dbReference>
<comment type="caution">
    <text evidence="11">The sequence shown here is derived from an EMBL/GenBank/DDBJ whole genome shotgun (WGS) entry which is preliminary data.</text>
</comment>
<keyword evidence="3" id="KW-0999">Mitochondrion inner membrane</keyword>
<comment type="subcellular location">
    <subcellularLocation>
        <location evidence="1">Mitochondrion inner membrane</location>
        <topology evidence="1">Single-pass membrane protein</topology>
    </subcellularLocation>
</comment>
<dbReference type="GO" id="GO:0005743">
    <property type="term" value="C:mitochondrial inner membrane"/>
    <property type="evidence" value="ECO:0007669"/>
    <property type="project" value="UniProtKB-SubCell"/>
</dbReference>
<evidence type="ECO:0000313" key="12">
    <source>
        <dbReference type="Proteomes" id="UP000750334"/>
    </source>
</evidence>
<evidence type="ECO:0000256" key="7">
    <source>
        <dbReference type="PROSITE-ProRule" id="PRU01094"/>
    </source>
</evidence>
<accession>A0A9P6WAA3</accession>
<dbReference type="InterPro" id="IPR044202">
    <property type="entry name" value="LETM1/MDM38-like"/>
</dbReference>
<feature type="domain" description="Letm1 RBD" evidence="10">
    <location>
        <begin position="158"/>
        <end position="379"/>
    </location>
</feature>
<dbReference type="PANTHER" id="PTHR14009">
    <property type="entry name" value="LEUCINE ZIPPER-EF-HAND CONTAINING TRANSMEMBRANE PROTEIN"/>
    <property type="match status" value="1"/>
</dbReference>
<keyword evidence="6 9" id="KW-0472">Membrane</keyword>
<evidence type="ECO:0000259" key="10">
    <source>
        <dbReference type="PROSITE" id="PS51758"/>
    </source>
</evidence>
<reference evidence="11 12" key="1">
    <citation type="submission" date="2020-11" db="EMBL/GenBank/DDBJ databases">
        <title>Kefir isolates.</title>
        <authorList>
            <person name="Marcisauskas S."/>
            <person name="Kim Y."/>
            <person name="Blasche S."/>
        </authorList>
    </citation>
    <scope>NUCLEOTIDE SEQUENCE [LARGE SCALE GENOMIC DNA]</scope>
    <source>
        <strain evidence="11 12">OG2</strain>
    </source>
</reference>
<sequence>MLVNGLYKPIVIRSSRILLYSNTNIISRQKNNIISTNIRLYSTTKEDANNNTPKSKPPLMQRIKHEVNHYVNGTKLLGYEIKISTKLLVKLVQGYELSRRESNQLRRTMGDVFRLVPFSAFVIIPFAELLLPIALKIFPNLLPSTYESITQKESKRSKLIEIRQKTSNLIHDTLEESQLLNYKNIESNENKEIFFNFFKKIYDNDAKEIFFTHDEIKKVAQLFKNDTVLDNLSRPQLMAMAKFMSLRPFGSDNILRYQIRYQLKNIINDDKIIDYEGINSLTKEELYQACVSRGLKAYGVSVQEMKNNLQIWLDLRLREKIPSVLMVLSSTFTFGGLNDGKLVEGSHLRIENSSIPNEFNRLLDLYYDGILHVLSSIPDPVYNVAKLDVAESKNVEQTQPELKLADPMKPQGKTTVTPLVKPILMKTSKIVPVTDAAATTSNKETKKDDTNKLKLQVLKEQEELIKQELEDAKKRSVKEEPISDNISLDKDDTPTVPPVPLDQTAQNALAKKK</sequence>
<dbReference type="OrthoDB" id="275278at2759"/>
<organism evidence="11 12">
    <name type="scientific">Maudiozyma exigua</name>
    <name type="common">Yeast</name>
    <name type="synonym">Kazachstania exigua</name>
    <dbReference type="NCBI Taxonomy" id="34358"/>
    <lineage>
        <taxon>Eukaryota</taxon>
        <taxon>Fungi</taxon>
        <taxon>Dikarya</taxon>
        <taxon>Ascomycota</taxon>
        <taxon>Saccharomycotina</taxon>
        <taxon>Saccharomycetes</taxon>
        <taxon>Saccharomycetales</taxon>
        <taxon>Saccharomycetaceae</taxon>
        <taxon>Maudiozyma</taxon>
    </lineage>
</organism>
<dbReference type="PROSITE" id="PS51758">
    <property type="entry name" value="LETM1_RBD"/>
    <property type="match status" value="1"/>
</dbReference>
<keyword evidence="2 9" id="KW-0812">Transmembrane</keyword>
<keyword evidence="5 7" id="KW-0496">Mitochondrion</keyword>
<evidence type="ECO:0000256" key="6">
    <source>
        <dbReference type="ARBA" id="ARBA00023136"/>
    </source>
</evidence>
<dbReference type="Pfam" id="PF07766">
    <property type="entry name" value="LETM1_RBD"/>
    <property type="match status" value="1"/>
</dbReference>
<evidence type="ECO:0000256" key="5">
    <source>
        <dbReference type="ARBA" id="ARBA00023128"/>
    </source>
</evidence>
<keyword evidence="4 9" id="KW-1133">Transmembrane helix</keyword>
<dbReference type="AlphaFoldDB" id="A0A9P6WAA3"/>
<dbReference type="InterPro" id="IPR033122">
    <property type="entry name" value="LETM1-like_RBD"/>
</dbReference>
<feature type="transmembrane region" description="Helical" evidence="9">
    <location>
        <begin position="112"/>
        <end position="135"/>
    </location>
</feature>
<feature type="compositionally biased region" description="Basic and acidic residues" evidence="8">
    <location>
        <begin position="472"/>
        <end position="493"/>
    </location>
</feature>
<evidence type="ECO:0000256" key="9">
    <source>
        <dbReference type="SAM" id="Phobius"/>
    </source>
</evidence>
<evidence type="ECO:0000256" key="1">
    <source>
        <dbReference type="ARBA" id="ARBA00004434"/>
    </source>
</evidence>
<evidence type="ECO:0000256" key="8">
    <source>
        <dbReference type="SAM" id="MobiDB-lite"/>
    </source>
</evidence>
<evidence type="ECO:0000313" key="11">
    <source>
        <dbReference type="EMBL" id="KAG0668663.1"/>
    </source>
</evidence>
<dbReference type="EMBL" id="PUHR01000061">
    <property type="protein sequence ID" value="KAG0668663.1"/>
    <property type="molecule type" value="Genomic_DNA"/>
</dbReference>
<dbReference type="Proteomes" id="UP000750334">
    <property type="component" value="Unassembled WGS sequence"/>
</dbReference>
<dbReference type="GO" id="GO:0043022">
    <property type="term" value="F:ribosome binding"/>
    <property type="evidence" value="ECO:0007669"/>
    <property type="project" value="InterPro"/>
</dbReference>